<gene>
    <name evidence="1" type="primary">AVEN_104914_1</name>
    <name evidence="1" type="ORF">TNCT_107681</name>
</gene>
<dbReference type="Proteomes" id="UP000887116">
    <property type="component" value="Unassembled WGS sequence"/>
</dbReference>
<evidence type="ECO:0000313" key="2">
    <source>
        <dbReference type="Proteomes" id="UP000887116"/>
    </source>
</evidence>
<evidence type="ECO:0000313" key="1">
    <source>
        <dbReference type="EMBL" id="GFR14131.1"/>
    </source>
</evidence>
<comment type="caution">
    <text evidence="1">The sequence shown here is derived from an EMBL/GenBank/DDBJ whole genome shotgun (WGS) entry which is preliminary data.</text>
</comment>
<proteinExistence type="predicted"/>
<keyword evidence="2" id="KW-1185">Reference proteome</keyword>
<name>A0A8X6GYX4_TRICU</name>
<accession>A0A8X6GYX4</accession>
<sequence>MLPLCHRDHPTPGWGFKVWTYSRTVPGPQLYPELLPDLVQRRGQGTPLSLHEPLHAFYVRPAIHLHIRTGSRVQQQRALEAGLYQGEERVFVRGEDVLREEEEKYRLRTWNIQ</sequence>
<dbReference type="EMBL" id="BMAO01017216">
    <property type="protein sequence ID" value="GFR14131.1"/>
    <property type="molecule type" value="Genomic_DNA"/>
</dbReference>
<organism evidence="1 2">
    <name type="scientific">Trichonephila clavata</name>
    <name type="common">Joro spider</name>
    <name type="synonym">Nephila clavata</name>
    <dbReference type="NCBI Taxonomy" id="2740835"/>
    <lineage>
        <taxon>Eukaryota</taxon>
        <taxon>Metazoa</taxon>
        <taxon>Ecdysozoa</taxon>
        <taxon>Arthropoda</taxon>
        <taxon>Chelicerata</taxon>
        <taxon>Arachnida</taxon>
        <taxon>Araneae</taxon>
        <taxon>Araneomorphae</taxon>
        <taxon>Entelegynae</taxon>
        <taxon>Araneoidea</taxon>
        <taxon>Nephilidae</taxon>
        <taxon>Trichonephila</taxon>
    </lineage>
</organism>
<protein>
    <submittedName>
        <fullName evidence="1">Uncharacterized protein</fullName>
    </submittedName>
</protein>
<dbReference type="AlphaFoldDB" id="A0A8X6GYX4"/>
<dbReference type="OrthoDB" id="10397266at2759"/>
<reference evidence="1" key="1">
    <citation type="submission" date="2020-07" db="EMBL/GenBank/DDBJ databases">
        <title>Multicomponent nature underlies the extraordinary mechanical properties of spider dragline silk.</title>
        <authorList>
            <person name="Kono N."/>
            <person name="Nakamura H."/>
            <person name="Mori M."/>
            <person name="Yoshida Y."/>
            <person name="Ohtoshi R."/>
            <person name="Malay A.D."/>
            <person name="Moran D.A.P."/>
            <person name="Tomita M."/>
            <person name="Numata K."/>
            <person name="Arakawa K."/>
        </authorList>
    </citation>
    <scope>NUCLEOTIDE SEQUENCE</scope>
</reference>